<accession>A0A1Y5SNC2</accession>
<evidence type="ECO:0000256" key="3">
    <source>
        <dbReference type="ARBA" id="ARBA00022691"/>
    </source>
</evidence>
<dbReference type="NCBIfam" id="TIGR00675">
    <property type="entry name" value="dcm"/>
    <property type="match status" value="2"/>
</dbReference>
<dbReference type="GO" id="GO:0003886">
    <property type="term" value="F:DNA (cytosine-5-)-methyltransferase activity"/>
    <property type="evidence" value="ECO:0007669"/>
    <property type="project" value="UniProtKB-EC"/>
</dbReference>
<evidence type="ECO:0000256" key="1">
    <source>
        <dbReference type="ARBA" id="ARBA00022603"/>
    </source>
</evidence>
<proteinExistence type="inferred from homology"/>
<dbReference type="SUPFAM" id="SSF53335">
    <property type="entry name" value="S-adenosyl-L-methionine-dependent methyltransferases"/>
    <property type="match status" value="2"/>
</dbReference>
<dbReference type="PROSITE" id="PS51679">
    <property type="entry name" value="SAM_MT_C5"/>
    <property type="match status" value="2"/>
</dbReference>
<feature type="active site" evidence="6">
    <location>
        <position position="472"/>
    </location>
</feature>
<dbReference type="GO" id="GO:0044027">
    <property type="term" value="P:negative regulation of gene expression via chromosomal CpG island methylation"/>
    <property type="evidence" value="ECO:0007669"/>
    <property type="project" value="TreeGrafter"/>
</dbReference>
<dbReference type="GO" id="GO:0032259">
    <property type="term" value="P:methylation"/>
    <property type="evidence" value="ECO:0007669"/>
    <property type="project" value="UniProtKB-KW"/>
</dbReference>
<dbReference type="Gene3D" id="3.90.120.10">
    <property type="entry name" value="DNA Methylase, subunit A, domain 2"/>
    <property type="match status" value="2"/>
</dbReference>
<organism evidence="10 11">
    <name type="scientific">Pseudooctadecabacter jejudonensis</name>
    <dbReference type="NCBI Taxonomy" id="1391910"/>
    <lineage>
        <taxon>Bacteria</taxon>
        <taxon>Pseudomonadati</taxon>
        <taxon>Pseudomonadota</taxon>
        <taxon>Alphaproteobacteria</taxon>
        <taxon>Rhodobacterales</taxon>
        <taxon>Paracoccaceae</taxon>
        <taxon>Pseudooctadecabacter</taxon>
    </lineage>
</organism>
<dbReference type="InterPro" id="IPR001525">
    <property type="entry name" value="C5_MeTfrase"/>
</dbReference>
<keyword evidence="3 6" id="KW-0949">S-adenosyl-L-methionine</keyword>
<keyword evidence="11" id="KW-1185">Reference proteome</keyword>
<dbReference type="RefSeq" id="WP_085864521.1">
    <property type="nucleotide sequence ID" value="NZ_FWFT01000003.1"/>
</dbReference>
<keyword evidence="1 6" id="KW-0489">Methyltransferase</keyword>
<dbReference type="PANTHER" id="PTHR10629:SF52">
    <property type="entry name" value="DNA (CYTOSINE-5)-METHYLTRANSFERASE 1"/>
    <property type="match status" value="1"/>
</dbReference>
<evidence type="ECO:0000256" key="9">
    <source>
        <dbReference type="SAM" id="MobiDB-lite"/>
    </source>
</evidence>
<dbReference type="InterPro" id="IPR050390">
    <property type="entry name" value="C5-Methyltransferase"/>
</dbReference>
<dbReference type="AlphaFoldDB" id="A0A1Y5SNC2"/>
<dbReference type="OrthoDB" id="9813719at2"/>
<evidence type="ECO:0000256" key="7">
    <source>
        <dbReference type="RuleBase" id="RU000416"/>
    </source>
</evidence>
<comment type="similarity">
    <text evidence="6 7">Belongs to the class I-like SAM-binding methyltransferase superfamily. C5-methyltransferase family.</text>
</comment>
<dbReference type="EC" id="2.1.1.37" evidence="8"/>
<evidence type="ECO:0000256" key="4">
    <source>
        <dbReference type="ARBA" id="ARBA00022747"/>
    </source>
</evidence>
<feature type="region of interest" description="Disordered" evidence="9">
    <location>
        <begin position="1"/>
        <end position="21"/>
    </location>
</feature>
<reference evidence="10 11" key="1">
    <citation type="submission" date="2017-03" db="EMBL/GenBank/DDBJ databases">
        <authorList>
            <person name="Afonso C.L."/>
            <person name="Miller P.J."/>
            <person name="Scott M.A."/>
            <person name="Spackman E."/>
            <person name="Goraichik I."/>
            <person name="Dimitrov K.M."/>
            <person name="Suarez D.L."/>
            <person name="Swayne D.E."/>
        </authorList>
    </citation>
    <scope>NUCLEOTIDE SEQUENCE [LARGE SCALE GENOMIC DNA]</scope>
    <source>
        <strain evidence="10 11">CECT 8397</strain>
    </source>
</reference>
<dbReference type="PRINTS" id="PR00105">
    <property type="entry name" value="C5METTRFRASE"/>
</dbReference>
<dbReference type="Pfam" id="PF00145">
    <property type="entry name" value="DNA_methylase"/>
    <property type="match status" value="2"/>
</dbReference>
<evidence type="ECO:0000313" key="10">
    <source>
        <dbReference type="EMBL" id="SLN41682.1"/>
    </source>
</evidence>
<evidence type="ECO:0000313" key="11">
    <source>
        <dbReference type="Proteomes" id="UP000193623"/>
    </source>
</evidence>
<sequence>MNKNPIFPSVPESESNVDRSRRVRTVESIPTILSLFSGGGGLDLGFERAGYRVLTAMDNEKSAAETFALNWPKVPFIHDDIRNVSNETIVEALGGVRPDVIIGGPPCQGFSTLGTRHSADPRNTLVNEFVRIAKALRPQVVLVENVRAISTEYNGRYRDHVMSAFSQIGYKMHFGVLDAAAFGVPQHRQRAFFVGFLDQRVEYDFPDATHGNGLEPFVTVGDAILDLMDRGEEFPNHLALRHSEKVVRRYKFIPEGGMLPPPEELPEDIRRKNFGNTYKRLDRSKPSLTIVPGNNALPIHPVLHRSLTPREAARLQSFPDGHVFSGDRRRQCILAGNAVPPLLSFALAKSIKSRIHPLKGSSARVQEQSGKLIPVVKVNVADVTTNIKGQARQKRSFVDLFCGAGGFSVGFERAGLVPIASSDNNDRVMQAHKKNFPDTPFVHGDISDPLIQEEVASIAGGETFAVVGGPPCQGFSVFGRRRLAKVDESTAAADPRNRLVLAFVDTVARIQPRWVVMENVAGFATMNDGLFVKAVVDGLREVGYGQIEHRVIDAADYGVPQHRKRFVLVANRTGHVIPWPKRKFFQTPKDWQKPFAKVGEFITDLASDESHHVHTNHVPMNHKPLQIARYKRIPEGGKLDVDALPEELKAGYRTKKIRNFSHIFRRLHRELPSITLVPGHNAFPLHPWLNRSLTVREAARLQTFPDEIEFVGARQDQCIQVGNAFPPLLAELLANNMVRAETSGWFPSEVPALAAKSILELS</sequence>
<keyword evidence="4" id="KW-0680">Restriction system</keyword>
<evidence type="ECO:0000256" key="8">
    <source>
        <dbReference type="RuleBase" id="RU000417"/>
    </source>
</evidence>
<evidence type="ECO:0000256" key="6">
    <source>
        <dbReference type="PROSITE-ProRule" id="PRU01016"/>
    </source>
</evidence>
<keyword evidence="2 6" id="KW-0808">Transferase</keyword>
<comment type="catalytic activity">
    <reaction evidence="5 8">
        <text>a 2'-deoxycytidine in DNA + S-adenosyl-L-methionine = a 5-methyl-2'-deoxycytidine in DNA + S-adenosyl-L-homocysteine + H(+)</text>
        <dbReference type="Rhea" id="RHEA:13681"/>
        <dbReference type="Rhea" id="RHEA-COMP:11369"/>
        <dbReference type="Rhea" id="RHEA-COMP:11370"/>
        <dbReference type="ChEBI" id="CHEBI:15378"/>
        <dbReference type="ChEBI" id="CHEBI:57856"/>
        <dbReference type="ChEBI" id="CHEBI:59789"/>
        <dbReference type="ChEBI" id="CHEBI:85452"/>
        <dbReference type="ChEBI" id="CHEBI:85454"/>
        <dbReference type="EC" id="2.1.1.37"/>
    </reaction>
</comment>
<gene>
    <name evidence="10" type="primary">haeIIIM</name>
    <name evidence="10" type="ORF">PSJ8397_02100</name>
</gene>
<dbReference type="GO" id="GO:0009307">
    <property type="term" value="P:DNA restriction-modification system"/>
    <property type="evidence" value="ECO:0007669"/>
    <property type="project" value="UniProtKB-KW"/>
</dbReference>
<evidence type="ECO:0000256" key="2">
    <source>
        <dbReference type="ARBA" id="ARBA00022679"/>
    </source>
</evidence>
<dbReference type="Proteomes" id="UP000193623">
    <property type="component" value="Unassembled WGS sequence"/>
</dbReference>
<dbReference type="Gene3D" id="3.40.50.150">
    <property type="entry name" value="Vaccinia Virus protein VP39"/>
    <property type="match status" value="2"/>
</dbReference>
<protein>
    <recommendedName>
        <fullName evidence="8">Cytosine-specific methyltransferase</fullName>
        <ecNumber evidence="8">2.1.1.37</ecNumber>
    </recommendedName>
</protein>
<dbReference type="InterPro" id="IPR018117">
    <property type="entry name" value="C5_DNA_meth_AS"/>
</dbReference>
<dbReference type="GO" id="GO:0003677">
    <property type="term" value="F:DNA binding"/>
    <property type="evidence" value="ECO:0007669"/>
    <property type="project" value="TreeGrafter"/>
</dbReference>
<dbReference type="PROSITE" id="PS00094">
    <property type="entry name" value="C5_MTASE_1"/>
    <property type="match status" value="1"/>
</dbReference>
<name>A0A1Y5SNC2_9RHOB</name>
<evidence type="ECO:0000256" key="5">
    <source>
        <dbReference type="ARBA" id="ARBA00047422"/>
    </source>
</evidence>
<dbReference type="EMBL" id="FWFT01000003">
    <property type="protein sequence ID" value="SLN41682.1"/>
    <property type="molecule type" value="Genomic_DNA"/>
</dbReference>
<dbReference type="PANTHER" id="PTHR10629">
    <property type="entry name" value="CYTOSINE-SPECIFIC METHYLTRANSFERASE"/>
    <property type="match status" value="1"/>
</dbReference>
<feature type="active site" evidence="6">
    <location>
        <position position="107"/>
    </location>
</feature>
<dbReference type="InterPro" id="IPR029063">
    <property type="entry name" value="SAM-dependent_MTases_sf"/>
</dbReference>